<feature type="non-terminal residue" evidence="2">
    <location>
        <position position="111"/>
    </location>
</feature>
<name>A0A1B6GA01_9HEMI</name>
<accession>A0A1B6GA01</accession>
<sequence length="111" mass="12562">QRSRENKGRDHSPVSSTSSETSLKNIINHHLLKRECLTRPAKVLISKLNIDEQKKFKKVDDTETDTESNKEKHSLVKAKITREICKRDKTNNSTSLTALSNSNKESPSQSS</sequence>
<proteinExistence type="predicted"/>
<feature type="compositionally biased region" description="Low complexity" evidence="1">
    <location>
        <begin position="91"/>
        <end position="111"/>
    </location>
</feature>
<dbReference type="EMBL" id="GECZ01010514">
    <property type="protein sequence ID" value="JAS59255.1"/>
    <property type="molecule type" value="Transcribed_RNA"/>
</dbReference>
<gene>
    <name evidence="2" type="ORF">g.11750</name>
</gene>
<feature type="compositionally biased region" description="Basic and acidic residues" evidence="1">
    <location>
        <begin position="1"/>
        <end position="12"/>
    </location>
</feature>
<organism evidence="2">
    <name type="scientific">Cuerna arida</name>
    <dbReference type="NCBI Taxonomy" id="1464854"/>
    <lineage>
        <taxon>Eukaryota</taxon>
        <taxon>Metazoa</taxon>
        <taxon>Ecdysozoa</taxon>
        <taxon>Arthropoda</taxon>
        <taxon>Hexapoda</taxon>
        <taxon>Insecta</taxon>
        <taxon>Pterygota</taxon>
        <taxon>Neoptera</taxon>
        <taxon>Paraneoptera</taxon>
        <taxon>Hemiptera</taxon>
        <taxon>Auchenorrhyncha</taxon>
        <taxon>Membracoidea</taxon>
        <taxon>Cicadellidae</taxon>
        <taxon>Cicadellinae</taxon>
        <taxon>Proconiini</taxon>
        <taxon>Cuerna</taxon>
    </lineage>
</organism>
<reference evidence="2" key="1">
    <citation type="submission" date="2015-11" db="EMBL/GenBank/DDBJ databases">
        <title>De novo transcriptome assembly of four potential Pierce s Disease insect vectors from Arizona vineyards.</title>
        <authorList>
            <person name="Tassone E.E."/>
        </authorList>
    </citation>
    <scope>NUCLEOTIDE SEQUENCE</scope>
</reference>
<feature type="non-terminal residue" evidence="2">
    <location>
        <position position="1"/>
    </location>
</feature>
<evidence type="ECO:0000256" key="1">
    <source>
        <dbReference type="SAM" id="MobiDB-lite"/>
    </source>
</evidence>
<feature type="compositionally biased region" description="Basic and acidic residues" evidence="1">
    <location>
        <begin position="54"/>
        <end position="90"/>
    </location>
</feature>
<feature type="region of interest" description="Disordered" evidence="1">
    <location>
        <begin position="54"/>
        <end position="111"/>
    </location>
</feature>
<dbReference type="AlphaFoldDB" id="A0A1B6GA01"/>
<protein>
    <submittedName>
        <fullName evidence="2">Uncharacterized protein</fullName>
    </submittedName>
</protein>
<evidence type="ECO:0000313" key="2">
    <source>
        <dbReference type="EMBL" id="JAS59255.1"/>
    </source>
</evidence>
<feature type="region of interest" description="Disordered" evidence="1">
    <location>
        <begin position="1"/>
        <end position="22"/>
    </location>
</feature>
<feature type="compositionally biased region" description="Low complexity" evidence="1">
    <location>
        <begin position="13"/>
        <end position="22"/>
    </location>
</feature>